<organism evidence="2">
    <name type="scientific">Pseudictyota dubia</name>
    <dbReference type="NCBI Taxonomy" id="2749911"/>
    <lineage>
        <taxon>Eukaryota</taxon>
        <taxon>Sar</taxon>
        <taxon>Stramenopiles</taxon>
        <taxon>Ochrophyta</taxon>
        <taxon>Bacillariophyta</taxon>
        <taxon>Mediophyceae</taxon>
        <taxon>Biddulphiophycidae</taxon>
        <taxon>Eupodiscales</taxon>
        <taxon>Odontellaceae</taxon>
        <taxon>Pseudictyota</taxon>
    </lineage>
</organism>
<proteinExistence type="predicted"/>
<gene>
    <name evidence="2" type="ORF">TDUB1175_LOCUS6999</name>
</gene>
<accession>A0A7R9VSQ8</accession>
<feature type="region of interest" description="Disordered" evidence="1">
    <location>
        <begin position="22"/>
        <end position="45"/>
    </location>
</feature>
<dbReference type="EMBL" id="HBED01014027">
    <property type="protein sequence ID" value="CAD8304602.1"/>
    <property type="molecule type" value="Transcribed_RNA"/>
</dbReference>
<reference evidence="2" key="1">
    <citation type="submission" date="2021-01" db="EMBL/GenBank/DDBJ databases">
        <authorList>
            <person name="Corre E."/>
            <person name="Pelletier E."/>
            <person name="Niang G."/>
            <person name="Scheremetjew M."/>
            <person name="Finn R."/>
            <person name="Kale V."/>
            <person name="Holt S."/>
            <person name="Cochrane G."/>
            <person name="Meng A."/>
            <person name="Brown T."/>
            <person name="Cohen L."/>
        </authorList>
    </citation>
    <scope>NUCLEOTIDE SEQUENCE</scope>
    <source>
        <strain evidence="2">CCMP147</strain>
    </source>
</reference>
<protein>
    <submittedName>
        <fullName evidence="2">Uncharacterized protein</fullName>
    </submittedName>
</protein>
<sequence length="182" mass="20356">MADLERNSKEYAAGCFHLSAQTESIDLGKGPGRSHESDDDGNEDQKLTDLDVIHECKLGEKEALRIFKRVADLSEEIDLDATKRAKKRKISNVNKQKKNQEGDGIMSEQVGLVESKTSQGQQQPPAFVPSVGFKRWKMSVLGTVKEEARAMLHSTKGRTLERISDDVALEYAAFDALKYWVD</sequence>
<dbReference type="AlphaFoldDB" id="A0A7R9VSQ8"/>
<evidence type="ECO:0000313" key="2">
    <source>
        <dbReference type="EMBL" id="CAD8304602.1"/>
    </source>
</evidence>
<name>A0A7R9VSQ8_9STRA</name>
<evidence type="ECO:0000256" key="1">
    <source>
        <dbReference type="SAM" id="MobiDB-lite"/>
    </source>
</evidence>
<feature type="region of interest" description="Disordered" evidence="1">
    <location>
        <begin position="84"/>
        <end position="103"/>
    </location>
</feature>